<dbReference type="Pfam" id="PF01168">
    <property type="entry name" value="Ala_racemase_N"/>
    <property type="match status" value="1"/>
</dbReference>
<evidence type="ECO:0000256" key="1">
    <source>
        <dbReference type="ARBA" id="ARBA00022898"/>
    </source>
</evidence>
<dbReference type="PANTHER" id="PTHR10146">
    <property type="entry name" value="PROLINE SYNTHETASE CO-TRANSCRIBED BACTERIAL HOMOLOG PROTEIN"/>
    <property type="match status" value="1"/>
</dbReference>
<dbReference type="Proteomes" id="UP001500604">
    <property type="component" value="Unassembled WGS sequence"/>
</dbReference>
<feature type="modified residue" description="N6-(pyridoxal phosphate)lysine" evidence="2">
    <location>
        <position position="35"/>
    </location>
</feature>
<dbReference type="InterPro" id="IPR029066">
    <property type="entry name" value="PLP-binding_barrel"/>
</dbReference>
<evidence type="ECO:0000313" key="5">
    <source>
        <dbReference type="EMBL" id="GAA4652002.1"/>
    </source>
</evidence>
<dbReference type="RefSeq" id="WP_345198488.1">
    <property type="nucleotide sequence ID" value="NZ_BAABFL010000467.1"/>
</dbReference>
<dbReference type="Gene3D" id="3.20.20.10">
    <property type="entry name" value="Alanine racemase"/>
    <property type="match status" value="1"/>
</dbReference>
<reference evidence="6" key="1">
    <citation type="journal article" date="2019" name="Int. J. Syst. Evol. Microbiol.">
        <title>The Global Catalogue of Microorganisms (GCM) 10K type strain sequencing project: providing services to taxonomists for standard genome sequencing and annotation.</title>
        <authorList>
            <consortium name="The Broad Institute Genomics Platform"/>
            <consortium name="The Broad Institute Genome Sequencing Center for Infectious Disease"/>
            <person name="Wu L."/>
            <person name="Ma J."/>
        </authorList>
    </citation>
    <scope>NUCLEOTIDE SEQUENCE [LARGE SCALE GENOMIC DNA]</scope>
    <source>
        <strain evidence="6">JCM 17805</strain>
    </source>
</reference>
<sequence length="231" mass="25372">MSAIETQFQQVRDRIHAAENACGRAGAVKLLAVSKTKPARLVREAWHTGQRDFGENYVQEGIDKIQALQDLVDICWHFIGPLQSNKTRAVAEHFDWVHSVDRLKIAQRLSEQRPGHLPPLNICIQVNISDEDTKSGVSPEDAQSLAAEIVTLPNLALRGLMAIPIPTDDPAAQHAAFRAMSALLATLQDRWPEQALDTLSMGMSNDLEAAIEEGATMVRIGTALFGARDYS</sequence>
<evidence type="ECO:0000259" key="4">
    <source>
        <dbReference type="Pfam" id="PF01168"/>
    </source>
</evidence>
<comment type="function">
    <text evidence="2">Pyridoxal 5'-phosphate (PLP)-binding protein, which is involved in PLP homeostasis.</text>
</comment>
<organism evidence="5 6">
    <name type="scientific">Kistimonas scapharcae</name>
    <dbReference type="NCBI Taxonomy" id="1036133"/>
    <lineage>
        <taxon>Bacteria</taxon>
        <taxon>Pseudomonadati</taxon>
        <taxon>Pseudomonadota</taxon>
        <taxon>Gammaproteobacteria</taxon>
        <taxon>Oceanospirillales</taxon>
        <taxon>Endozoicomonadaceae</taxon>
        <taxon>Kistimonas</taxon>
    </lineage>
</organism>
<dbReference type="InterPro" id="IPR011078">
    <property type="entry name" value="PyrdxlP_homeostasis"/>
</dbReference>
<comment type="similarity">
    <text evidence="2 3">Belongs to the pyridoxal phosphate-binding protein YggS/PROSC family.</text>
</comment>
<feature type="domain" description="Alanine racemase N-terminal" evidence="4">
    <location>
        <begin position="10"/>
        <end position="228"/>
    </location>
</feature>
<dbReference type="PIRSF" id="PIRSF004848">
    <property type="entry name" value="YBL036c_PLPDEIII"/>
    <property type="match status" value="1"/>
</dbReference>
<dbReference type="EMBL" id="BAABFL010000467">
    <property type="protein sequence ID" value="GAA4652002.1"/>
    <property type="molecule type" value="Genomic_DNA"/>
</dbReference>
<dbReference type="NCBIfam" id="TIGR00044">
    <property type="entry name" value="YggS family pyridoxal phosphate-dependent enzyme"/>
    <property type="match status" value="1"/>
</dbReference>
<proteinExistence type="inferred from homology"/>
<dbReference type="PROSITE" id="PS01211">
    <property type="entry name" value="UPF0001"/>
    <property type="match status" value="1"/>
</dbReference>
<dbReference type="CDD" id="cd06824">
    <property type="entry name" value="PLPDE_III_Yggs_like"/>
    <property type="match status" value="1"/>
</dbReference>
<keyword evidence="6" id="KW-1185">Reference proteome</keyword>
<evidence type="ECO:0000256" key="3">
    <source>
        <dbReference type="RuleBase" id="RU004514"/>
    </source>
</evidence>
<protein>
    <recommendedName>
        <fullName evidence="2">Pyridoxal phosphate homeostasis protein</fullName>
        <shortName evidence="2">PLP homeostasis protein</shortName>
    </recommendedName>
</protein>
<gene>
    <name evidence="5" type="ORF">GCM10023116_42860</name>
</gene>
<comment type="caution">
    <text evidence="5">The sequence shown here is derived from an EMBL/GenBank/DDBJ whole genome shotgun (WGS) entry which is preliminary data.</text>
</comment>
<dbReference type="HAMAP" id="MF_02087">
    <property type="entry name" value="PLP_homeostasis"/>
    <property type="match status" value="1"/>
</dbReference>
<name>A0ABP8V7Z6_9GAMM</name>
<dbReference type="SUPFAM" id="SSF51419">
    <property type="entry name" value="PLP-binding barrel"/>
    <property type="match status" value="1"/>
</dbReference>
<dbReference type="PANTHER" id="PTHR10146:SF14">
    <property type="entry name" value="PYRIDOXAL PHOSPHATE HOMEOSTASIS PROTEIN"/>
    <property type="match status" value="1"/>
</dbReference>
<dbReference type="InterPro" id="IPR001608">
    <property type="entry name" value="Ala_racemase_N"/>
</dbReference>
<accession>A0ABP8V7Z6</accession>
<evidence type="ECO:0000256" key="2">
    <source>
        <dbReference type="HAMAP-Rule" id="MF_02087"/>
    </source>
</evidence>
<keyword evidence="1 2" id="KW-0663">Pyridoxal phosphate</keyword>
<evidence type="ECO:0000313" key="6">
    <source>
        <dbReference type="Proteomes" id="UP001500604"/>
    </source>
</evidence>